<keyword evidence="3" id="KW-0378">Hydrolase</keyword>
<name>A0A444MMU7_9SPHI</name>
<dbReference type="PANTHER" id="PTHR46825:SF9">
    <property type="entry name" value="BETA-LACTAMASE-RELATED DOMAIN-CONTAINING PROTEIN"/>
    <property type="match status" value="1"/>
</dbReference>
<evidence type="ECO:0000313" key="3">
    <source>
        <dbReference type="EMBL" id="RWY51019.1"/>
    </source>
</evidence>
<feature type="signal peptide" evidence="1">
    <location>
        <begin position="1"/>
        <end position="21"/>
    </location>
</feature>
<evidence type="ECO:0000313" key="4">
    <source>
        <dbReference type="Proteomes" id="UP000286701"/>
    </source>
</evidence>
<organism evidence="3 4">
    <name type="scientific">Mucilaginibacter gilvus</name>
    <dbReference type="NCBI Taxonomy" id="2305909"/>
    <lineage>
        <taxon>Bacteria</taxon>
        <taxon>Pseudomonadati</taxon>
        <taxon>Bacteroidota</taxon>
        <taxon>Sphingobacteriia</taxon>
        <taxon>Sphingobacteriales</taxon>
        <taxon>Sphingobacteriaceae</taxon>
        <taxon>Mucilaginibacter</taxon>
    </lineage>
</organism>
<dbReference type="RefSeq" id="WP_128534438.1">
    <property type="nucleotide sequence ID" value="NZ_SBIW01000006.1"/>
</dbReference>
<protein>
    <submittedName>
        <fullName evidence="3">Class A beta-lactamase-related serine hydrolase</fullName>
    </submittedName>
</protein>
<dbReference type="OrthoDB" id="9793489at2"/>
<dbReference type="InterPro" id="IPR012338">
    <property type="entry name" value="Beta-lactam/transpept-like"/>
</dbReference>
<comment type="caution">
    <text evidence="3">The sequence shown here is derived from an EMBL/GenBank/DDBJ whole genome shotgun (WGS) entry which is preliminary data.</text>
</comment>
<dbReference type="InterPro" id="IPR001466">
    <property type="entry name" value="Beta-lactam-related"/>
</dbReference>
<reference evidence="3 4" key="1">
    <citation type="submission" date="2019-01" db="EMBL/GenBank/DDBJ databases">
        <title>Mucilaginibacter antarcticum sp. nov., isolated from antarctic soil.</title>
        <authorList>
            <person name="Yan Y.-Q."/>
            <person name="Du Z.-J."/>
        </authorList>
    </citation>
    <scope>NUCLEOTIDE SEQUENCE [LARGE SCALE GENOMIC DNA]</scope>
    <source>
        <strain evidence="3 4">F01003</strain>
    </source>
</reference>
<sequence>MIKKIPAFLLLALTLSSAVNAQTLNKPKLDSLLGVLAANNKTMGSLAISKDGKLIYQKSIGYSSVEAKTPADAHTKYRVGSISKMFTGVIVFQLIEEGKLSLDATLDKFYPQMPNAAKITVAQMLSHHSGLFNFTNDPGVVAYMTSPQTHEQMLARMIAQKPAFEPGAKYQYSNTNFVMLSYIIEKITGKPYPEVIKQRIIAKVGLKDTHYGGKITAADNEAQSYNFAGSWKLLPETDMTVPSGSGAMVSTPADLDEFIEALFAGKLISKASLEQMKPTTENYGMAMHKTPFKDKTGYGHGGAIDGFLSSLEYFPEDKLAISYTKNGGNYSPEEVVAGALSIYFNKPYTIPTFVTLKAEGLEKYTGVYASPTLPIKITVTKDGNTLIAQVTGQRAFTLDATSTPDKFIFEPAGVVMEFKPADGQFTLKQGGGEFVFTKEK</sequence>
<dbReference type="GO" id="GO:0016787">
    <property type="term" value="F:hydrolase activity"/>
    <property type="evidence" value="ECO:0007669"/>
    <property type="project" value="UniProtKB-KW"/>
</dbReference>
<keyword evidence="1" id="KW-0732">Signal</keyword>
<proteinExistence type="predicted"/>
<keyword evidence="4" id="KW-1185">Reference proteome</keyword>
<dbReference type="Gene3D" id="3.40.710.10">
    <property type="entry name" value="DD-peptidase/beta-lactamase superfamily"/>
    <property type="match status" value="1"/>
</dbReference>
<dbReference type="AlphaFoldDB" id="A0A444MMU7"/>
<dbReference type="EMBL" id="SBIW01000006">
    <property type="protein sequence ID" value="RWY51019.1"/>
    <property type="molecule type" value="Genomic_DNA"/>
</dbReference>
<gene>
    <name evidence="3" type="ORF">EPL05_13185</name>
</gene>
<accession>A0A444MMU7</accession>
<dbReference type="InterPro" id="IPR050491">
    <property type="entry name" value="AmpC-like"/>
</dbReference>
<feature type="chain" id="PRO_5019283003" evidence="1">
    <location>
        <begin position="22"/>
        <end position="440"/>
    </location>
</feature>
<feature type="domain" description="Beta-lactamase-related" evidence="2">
    <location>
        <begin position="45"/>
        <end position="333"/>
    </location>
</feature>
<dbReference type="Pfam" id="PF00144">
    <property type="entry name" value="Beta-lactamase"/>
    <property type="match status" value="1"/>
</dbReference>
<dbReference type="Proteomes" id="UP000286701">
    <property type="component" value="Unassembled WGS sequence"/>
</dbReference>
<evidence type="ECO:0000256" key="1">
    <source>
        <dbReference type="SAM" id="SignalP"/>
    </source>
</evidence>
<dbReference type="SUPFAM" id="SSF56601">
    <property type="entry name" value="beta-lactamase/transpeptidase-like"/>
    <property type="match status" value="1"/>
</dbReference>
<evidence type="ECO:0000259" key="2">
    <source>
        <dbReference type="Pfam" id="PF00144"/>
    </source>
</evidence>
<dbReference type="PANTHER" id="PTHR46825">
    <property type="entry name" value="D-ALANYL-D-ALANINE-CARBOXYPEPTIDASE/ENDOPEPTIDASE AMPH"/>
    <property type="match status" value="1"/>
</dbReference>